<evidence type="ECO:0000313" key="2">
    <source>
        <dbReference type="EMBL" id="QGR19110.1"/>
    </source>
</evidence>
<dbReference type="KEGG" id="sazo:D1868_03365"/>
<dbReference type="Proteomes" id="UP000423396">
    <property type="component" value="Chromosome"/>
</dbReference>
<dbReference type="EMBL" id="CP045483">
    <property type="protein sequence ID" value="QGR19110.1"/>
    <property type="molecule type" value="Genomic_DNA"/>
</dbReference>
<feature type="transmembrane region" description="Helical" evidence="1">
    <location>
        <begin position="12"/>
        <end position="28"/>
    </location>
</feature>
<evidence type="ECO:0000256" key="1">
    <source>
        <dbReference type="SAM" id="Phobius"/>
    </source>
</evidence>
<keyword evidence="1" id="KW-0812">Transmembrane</keyword>
<feature type="transmembrane region" description="Helical" evidence="1">
    <location>
        <begin position="78"/>
        <end position="98"/>
    </location>
</feature>
<feature type="transmembrane region" description="Helical" evidence="1">
    <location>
        <begin position="34"/>
        <end position="57"/>
    </location>
</feature>
<keyword evidence="3" id="KW-1185">Reference proteome</keyword>
<accession>A0A650CMN2</accession>
<dbReference type="AlphaFoldDB" id="A0A650CMN2"/>
<gene>
    <name evidence="2" type="ORF">D1868_03365</name>
</gene>
<organism evidence="2 3">
    <name type="scientific">Stygiolobus azoricus</name>
    <dbReference type="NCBI Taxonomy" id="41675"/>
    <lineage>
        <taxon>Archaea</taxon>
        <taxon>Thermoproteota</taxon>
        <taxon>Thermoprotei</taxon>
        <taxon>Sulfolobales</taxon>
        <taxon>Sulfolobaceae</taxon>
        <taxon>Stygiolobus</taxon>
    </lineage>
</organism>
<dbReference type="RefSeq" id="WP_156005538.1">
    <property type="nucleotide sequence ID" value="NZ_CP045483.1"/>
</dbReference>
<name>A0A650CMN2_9CREN</name>
<sequence>MFIIPVTKSEIVYVIIAFLLGLLIGFLIKNVLKIGIVLLAIIILLIVIGVVSPNTVLSFIKTSVTTITPEAERYASEALTYLPYNSIFFIIGLVIGLLKG</sequence>
<keyword evidence="1" id="KW-0472">Membrane</keyword>
<dbReference type="GeneID" id="42798078"/>
<reference evidence="2 3" key="1">
    <citation type="submission" date="2019-10" db="EMBL/GenBank/DDBJ databases">
        <title>Genome Sequences from Six Type Strain Members of the Archaeal Family Sulfolobaceae: Acidianus ambivalens, Acidianus infernus, Metallosphaera prunae, Stygiolobus azoricus, Sulfolobus metallicus, and Sulfurisphaera ohwakuensis.</title>
        <authorList>
            <person name="Counts J.A."/>
            <person name="Kelly R.M."/>
        </authorList>
    </citation>
    <scope>NUCLEOTIDE SEQUENCE [LARGE SCALE GENOMIC DNA]</scope>
    <source>
        <strain evidence="2 3">FC6</strain>
    </source>
</reference>
<protein>
    <submittedName>
        <fullName evidence="2">Uncharacterized protein</fullName>
    </submittedName>
</protein>
<evidence type="ECO:0000313" key="3">
    <source>
        <dbReference type="Proteomes" id="UP000423396"/>
    </source>
</evidence>
<keyword evidence="1" id="KW-1133">Transmembrane helix</keyword>
<proteinExistence type="predicted"/>